<evidence type="ECO:0000256" key="1">
    <source>
        <dbReference type="SAM" id="SignalP"/>
    </source>
</evidence>
<dbReference type="Proteomes" id="UP000694867">
    <property type="component" value="Unplaced"/>
</dbReference>
<evidence type="ECO:0000313" key="3">
    <source>
        <dbReference type="RefSeq" id="XP_028968395.1"/>
    </source>
</evidence>
<accession>A0AAJ7SHX8</accession>
<keyword evidence="2" id="KW-1185">Reference proteome</keyword>
<gene>
    <name evidence="3" type="primary">LOC114828425</name>
</gene>
<protein>
    <submittedName>
        <fullName evidence="3">Uncharacterized protein LOC114828425</fullName>
    </submittedName>
</protein>
<evidence type="ECO:0000313" key="2">
    <source>
        <dbReference type="Proteomes" id="UP000694867"/>
    </source>
</evidence>
<dbReference type="KEGG" id="goe:114828425"/>
<dbReference type="AlphaFoldDB" id="A0AAJ7SHX8"/>
<feature type="signal peptide" evidence="1">
    <location>
        <begin position="1"/>
        <end position="27"/>
    </location>
</feature>
<dbReference type="RefSeq" id="XP_028968395.1">
    <property type="nucleotide sequence ID" value="XM_029112562.1"/>
</dbReference>
<feature type="chain" id="PRO_5042503552" evidence="1">
    <location>
        <begin position="28"/>
        <end position="144"/>
    </location>
</feature>
<name>A0AAJ7SHX8_9ACAR</name>
<dbReference type="GeneID" id="114828425"/>
<keyword evidence="1" id="KW-0732">Signal</keyword>
<reference evidence="3" key="1">
    <citation type="submission" date="2025-08" db="UniProtKB">
        <authorList>
            <consortium name="RefSeq"/>
        </authorList>
    </citation>
    <scope>IDENTIFICATION</scope>
</reference>
<organism evidence="2 3">
    <name type="scientific">Galendromus occidentalis</name>
    <name type="common">western predatory mite</name>
    <dbReference type="NCBI Taxonomy" id="34638"/>
    <lineage>
        <taxon>Eukaryota</taxon>
        <taxon>Metazoa</taxon>
        <taxon>Ecdysozoa</taxon>
        <taxon>Arthropoda</taxon>
        <taxon>Chelicerata</taxon>
        <taxon>Arachnida</taxon>
        <taxon>Acari</taxon>
        <taxon>Parasitiformes</taxon>
        <taxon>Mesostigmata</taxon>
        <taxon>Gamasina</taxon>
        <taxon>Phytoseioidea</taxon>
        <taxon>Phytoseiidae</taxon>
        <taxon>Typhlodrominae</taxon>
        <taxon>Galendromus</taxon>
    </lineage>
</organism>
<proteinExistence type="predicted"/>
<sequence length="144" mass="15637">MRSSGGMQIITLVAFFVLIWHSIVLEAAILKPSIEECLKNLPPFRSLSLDVNQLVVLIPLAEESCQCVGRTGGAITEIFATIFTEKLGIKLPECLLKAVKDSDSEIGGTFSFFENMISSLVSEVTNDIIFGKDESRGSHDTGSL</sequence>